<dbReference type="Proteomes" id="UP000267606">
    <property type="component" value="Unassembled WGS sequence"/>
</dbReference>
<dbReference type="InterPro" id="IPR015943">
    <property type="entry name" value="WD40/YVTN_repeat-like_dom_sf"/>
</dbReference>
<keyword evidence="1" id="KW-0853">WD repeat</keyword>
<dbReference type="GO" id="GO:0000226">
    <property type="term" value="P:microtubule cytoskeleton organization"/>
    <property type="evidence" value="ECO:0007669"/>
    <property type="project" value="TreeGrafter"/>
</dbReference>
<feature type="domain" description="EML-like first beta-propeller" evidence="3">
    <location>
        <begin position="5"/>
        <end position="125"/>
    </location>
</feature>
<dbReference type="Pfam" id="PF23409">
    <property type="entry name" value="Beta-prop_EML"/>
    <property type="match status" value="1"/>
</dbReference>
<accession>A0A3P8BZX4</accession>
<dbReference type="PANTHER" id="PTHR13720:SF50">
    <property type="entry name" value="ECHINODERM MICROTUBULE-ASSOCIATED PROTEIN-LIKE 2"/>
    <property type="match status" value="1"/>
</dbReference>
<gene>
    <name evidence="4" type="ORF">OFLC_LOCUS16045</name>
</gene>
<dbReference type="GO" id="GO:0072686">
    <property type="term" value="C:mitotic spindle"/>
    <property type="evidence" value="ECO:0007669"/>
    <property type="project" value="TreeGrafter"/>
</dbReference>
<keyword evidence="2" id="KW-0677">Repeat</keyword>
<proteinExistence type="predicted"/>
<evidence type="ECO:0000313" key="5">
    <source>
        <dbReference type="Proteomes" id="UP000267606"/>
    </source>
</evidence>
<sequence>MPRIQAHVRIWDSVTLQTLRTIGTGDASANFDRGVQCCAFSRAASMQLAIIDDSYEHTLSIWDWQKGKKIAETKSANDQVFACEFHPYSKNVLISYGKGHCNIWNIDGATLVKKPITFEVFSVNQYLNWKMNSRER</sequence>
<organism evidence="4 5">
    <name type="scientific">Onchocerca flexuosa</name>
    <dbReference type="NCBI Taxonomy" id="387005"/>
    <lineage>
        <taxon>Eukaryota</taxon>
        <taxon>Metazoa</taxon>
        <taxon>Ecdysozoa</taxon>
        <taxon>Nematoda</taxon>
        <taxon>Chromadorea</taxon>
        <taxon>Rhabditida</taxon>
        <taxon>Spirurina</taxon>
        <taxon>Spiruromorpha</taxon>
        <taxon>Filarioidea</taxon>
        <taxon>Onchocercidae</taxon>
        <taxon>Onchocerca</taxon>
    </lineage>
</organism>
<dbReference type="GO" id="GO:0008017">
    <property type="term" value="F:microtubule binding"/>
    <property type="evidence" value="ECO:0007669"/>
    <property type="project" value="TreeGrafter"/>
</dbReference>
<evidence type="ECO:0000256" key="1">
    <source>
        <dbReference type="ARBA" id="ARBA00022574"/>
    </source>
</evidence>
<dbReference type="InterPro" id="IPR050630">
    <property type="entry name" value="WD_repeat_EMAP"/>
</dbReference>
<dbReference type="InterPro" id="IPR036322">
    <property type="entry name" value="WD40_repeat_dom_sf"/>
</dbReference>
<dbReference type="Gene3D" id="2.130.10.10">
    <property type="entry name" value="YVTN repeat-like/Quinoprotein amine dehydrogenase"/>
    <property type="match status" value="1"/>
</dbReference>
<dbReference type="InterPro" id="IPR055439">
    <property type="entry name" value="Beta-prop_EML_1st"/>
</dbReference>
<dbReference type="PANTHER" id="PTHR13720">
    <property type="entry name" value="WD-40 REPEAT PROTEIN"/>
    <property type="match status" value="1"/>
</dbReference>
<keyword evidence="5" id="KW-1185">Reference proteome</keyword>
<protein>
    <recommendedName>
        <fullName evidence="3">EML-like first beta-propeller domain-containing protein</fullName>
    </recommendedName>
</protein>
<dbReference type="AlphaFoldDB" id="A0A3P8BZX4"/>
<name>A0A3P8BZX4_9BILA</name>
<evidence type="ECO:0000313" key="4">
    <source>
        <dbReference type="EMBL" id="VDP26411.1"/>
    </source>
</evidence>
<evidence type="ECO:0000259" key="3">
    <source>
        <dbReference type="Pfam" id="PF23409"/>
    </source>
</evidence>
<evidence type="ECO:0000256" key="2">
    <source>
        <dbReference type="ARBA" id="ARBA00022737"/>
    </source>
</evidence>
<dbReference type="SUPFAM" id="SSF50978">
    <property type="entry name" value="WD40 repeat-like"/>
    <property type="match status" value="1"/>
</dbReference>
<reference evidence="4 5" key="1">
    <citation type="submission" date="2018-11" db="EMBL/GenBank/DDBJ databases">
        <authorList>
            <consortium name="Pathogen Informatics"/>
        </authorList>
    </citation>
    <scope>NUCLEOTIDE SEQUENCE [LARGE SCALE GENOMIC DNA]</scope>
</reference>
<dbReference type="EMBL" id="UZAJ01043755">
    <property type="protein sequence ID" value="VDP26411.1"/>
    <property type="molecule type" value="Genomic_DNA"/>
</dbReference>